<evidence type="ECO:0000256" key="3">
    <source>
        <dbReference type="ARBA" id="ARBA00022679"/>
    </source>
</evidence>
<reference evidence="10" key="1">
    <citation type="submission" date="2016-06" db="EMBL/GenBank/DDBJ databases">
        <authorList>
            <person name="Varghese N."/>
            <person name="Submissions Spin"/>
        </authorList>
    </citation>
    <scope>NUCLEOTIDE SEQUENCE [LARGE SCALE GENOMIC DNA]</scope>
    <source>
        <strain evidence="10">DSM 44151</strain>
    </source>
</reference>
<feature type="transmembrane region" description="Helical" evidence="8">
    <location>
        <begin position="195"/>
        <end position="221"/>
    </location>
</feature>
<feature type="transmembrane region" description="Helical" evidence="8">
    <location>
        <begin position="289"/>
        <end position="307"/>
    </location>
</feature>
<keyword evidence="3" id="KW-0808">Transferase</keyword>
<evidence type="ECO:0000256" key="4">
    <source>
        <dbReference type="ARBA" id="ARBA00022692"/>
    </source>
</evidence>
<comment type="subcellular location">
    <subcellularLocation>
        <location evidence="1">Cell membrane</location>
        <topology evidence="1">Multi-pass membrane protein</topology>
    </subcellularLocation>
</comment>
<evidence type="ECO:0000313" key="10">
    <source>
        <dbReference type="Proteomes" id="UP000198605"/>
    </source>
</evidence>
<accession>A0A1C6TWU4</accession>
<name>A0A1C6TWU4_9ACTN</name>
<evidence type="ECO:0000313" key="9">
    <source>
        <dbReference type="EMBL" id="SCL46071.1"/>
    </source>
</evidence>
<keyword evidence="5 8" id="KW-1133">Transmembrane helix</keyword>
<evidence type="ECO:0000256" key="5">
    <source>
        <dbReference type="ARBA" id="ARBA00022989"/>
    </source>
</evidence>
<feature type="transmembrane region" description="Helical" evidence="8">
    <location>
        <begin position="121"/>
        <end position="144"/>
    </location>
</feature>
<sequence length="434" mass="46973">MDADGRGTAPERPPTRTRRAVPTLPLVATVLTFAVGFAQKWPCHYAGWPWDTRLAFGSYCYSDIPILFRGRGLIDGAFPYAPQPAGPPLEYPVGSGYLMDLTARLSRLLTPGADEATAAQAYFLVNVVVLLALALLTVWAVHAVLRRTGGRTRDALLVAAAPTLALAGTINWDLLAVAAAVLAVLAWAYDRPLLAGAMIGLGTAAKLFPLFLLGPLLLLCLRDRRLRDLARTLAAAVAVWLVLNAPVMVLYPDGWWEFWRFNAAREADFGALWYALQLLGAPVPAVNEVALGVLVLLLLGVAVLARYARRPPTLAQLGFLTVAAFLLTNKVYSPQYVLWLLPLLVLARGQAPGRRVLRDWVLWQAAEVLHWVAVWRYLGEALTADWQYPAAILIRVAVTAYLCGQVVRDVLTAPAEAPAGARPAPLPAPAPQPA</sequence>
<evidence type="ECO:0000256" key="2">
    <source>
        <dbReference type="ARBA" id="ARBA00022475"/>
    </source>
</evidence>
<gene>
    <name evidence="9" type="ORF">GA0070603_0077</name>
</gene>
<dbReference type="GO" id="GO:0005886">
    <property type="term" value="C:plasma membrane"/>
    <property type="evidence" value="ECO:0007669"/>
    <property type="project" value="UniProtKB-SubCell"/>
</dbReference>
<keyword evidence="6 8" id="KW-0472">Membrane</keyword>
<evidence type="ECO:0000256" key="1">
    <source>
        <dbReference type="ARBA" id="ARBA00004651"/>
    </source>
</evidence>
<dbReference type="InterPro" id="IPR018584">
    <property type="entry name" value="GT87"/>
</dbReference>
<dbReference type="Pfam" id="PF09594">
    <property type="entry name" value="GT87"/>
    <property type="match status" value="1"/>
</dbReference>
<dbReference type="AlphaFoldDB" id="A0A1C6TWU4"/>
<evidence type="ECO:0008006" key="11">
    <source>
        <dbReference type="Google" id="ProtNLM"/>
    </source>
</evidence>
<feature type="transmembrane region" description="Helical" evidence="8">
    <location>
        <begin position="314"/>
        <end position="332"/>
    </location>
</feature>
<proteinExistence type="inferred from homology"/>
<dbReference type="Proteomes" id="UP000198605">
    <property type="component" value="Unassembled WGS sequence"/>
</dbReference>
<organism evidence="9 10">
    <name type="scientific">Micromonospora chersina</name>
    <dbReference type="NCBI Taxonomy" id="47854"/>
    <lineage>
        <taxon>Bacteria</taxon>
        <taxon>Bacillati</taxon>
        <taxon>Actinomycetota</taxon>
        <taxon>Actinomycetes</taxon>
        <taxon>Micromonosporales</taxon>
        <taxon>Micromonosporaceae</taxon>
        <taxon>Micromonospora</taxon>
    </lineage>
</organism>
<evidence type="ECO:0000256" key="7">
    <source>
        <dbReference type="ARBA" id="ARBA00024033"/>
    </source>
</evidence>
<dbReference type="RefSeq" id="WP_167544459.1">
    <property type="nucleotide sequence ID" value="NZ_FMIB01000002.1"/>
</dbReference>
<dbReference type="PIRSF" id="PIRSF010361">
    <property type="entry name" value="UCP010361"/>
    <property type="match status" value="1"/>
</dbReference>
<feature type="transmembrane region" description="Helical" evidence="8">
    <location>
        <begin position="20"/>
        <end position="38"/>
    </location>
</feature>
<evidence type="ECO:0000256" key="8">
    <source>
        <dbReference type="SAM" id="Phobius"/>
    </source>
</evidence>
<dbReference type="GeneID" id="43276765"/>
<comment type="similarity">
    <text evidence="7">Belongs to the glycosyltransferase 87 family.</text>
</comment>
<dbReference type="GO" id="GO:0016758">
    <property type="term" value="F:hexosyltransferase activity"/>
    <property type="evidence" value="ECO:0007669"/>
    <property type="project" value="InterPro"/>
</dbReference>
<keyword evidence="10" id="KW-1185">Reference proteome</keyword>
<protein>
    <recommendedName>
        <fullName evidence="11">DUF2029 domain-containing protein</fullName>
    </recommendedName>
</protein>
<feature type="transmembrane region" description="Helical" evidence="8">
    <location>
        <begin position="156"/>
        <end position="189"/>
    </location>
</feature>
<feature type="transmembrane region" description="Helical" evidence="8">
    <location>
        <begin position="233"/>
        <end position="251"/>
    </location>
</feature>
<dbReference type="EMBL" id="FMIB01000002">
    <property type="protein sequence ID" value="SCL46071.1"/>
    <property type="molecule type" value="Genomic_DNA"/>
</dbReference>
<evidence type="ECO:0000256" key="6">
    <source>
        <dbReference type="ARBA" id="ARBA00023136"/>
    </source>
</evidence>
<dbReference type="STRING" id="47854.GA0070603_0077"/>
<keyword evidence="4 8" id="KW-0812">Transmembrane</keyword>
<dbReference type="InterPro" id="IPR016570">
    <property type="entry name" value="UCP010361"/>
</dbReference>
<keyword evidence="2" id="KW-1003">Cell membrane</keyword>